<accession>A0A6I6UX72</accession>
<evidence type="ECO:0008006" key="3">
    <source>
        <dbReference type="Google" id="ProtNLM"/>
    </source>
</evidence>
<protein>
    <recommendedName>
        <fullName evidence="3">HK97 gp10 family phage protein</fullName>
    </recommendedName>
</protein>
<sequence length="139" mass="15828">MSVRFQFDYREVNALLEKFKRLPGNVEKTINSVLHSFGVKEVVKHITQDMPMSRGDKRHAKLSDWSKSENGNLEFTIKAKGGAANKPGSFGYLVFPNEGRGPSNPLEQRFMESGLYKATSPVLEEINKEVDKRIREELQ</sequence>
<gene>
    <name evidence="1" type="ORF">FHE72_23510</name>
</gene>
<dbReference type="KEGG" id="bvq:FHE72_23510"/>
<name>A0A6I6UX72_9BACI</name>
<evidence type="ECO:0000313" key="2">
    <source>
        <dbReference type="Proteomes" id="UP000465062"/>
    </source>
</evidence>
<keyword evidence="1" id="KW-0614">Plasmid</keyword>
<organism evidence="1 2">
    <name type="scientific">Rossellomorea vietnamensis</name>
    <dbReference type="NCBI Taxonomy" id="218284"/>
    <lineage>
        <taxon>Bacteria</taxon>
        <taxon>Bacillati</taxon>
        <taxon>Bacillota</taxon>
        <taxon>Bacilli</taxon>
        <taxon>Bacillales</taxon>
        <taxon>Bacillaceae</taxon>
        <taxon>Rossellomorea</taxon>
    </lineage>
</organism>
<reference evidence="1 2" key="1">
    <citation type="submission" date="2019-06" db="EMBL/GenBank/DDBJ databases">
        <title>An operon consisting of a P-type ATPase gene and a transcriptional regular gene given the different cadmium resistance in Bacillus vietamensis 151-6 and Bacillus marisflavi 151-25.</title>
        <authorList>
            <person name="Yu X."/>
        </authorList>
    </citation>
    <scope>NUCLEOTIDE SEQUENCE [LARGE SCALE GENOMIC DNA]</scope>
    <source>
        <strain evidence="1 2">151-6</strain>
        <plasmid evidence="1 2">p6</plasmid>
    </source>
</reference>
<dbReference type="Proteomes" id="UP000465062">
    <property type="component" value="Plasmid p6"/>
</dbReference>
<geneLocation type="plasmid" evidence="1 2">
    <name>p6</name>
</geneLocation>
<dbReference type="RefSeq" id="WP_159363385.1">
    <property type="nucleotide sequence ID" value="NZ_CP047395.1"/>
</dbReference>
<dbReference type="EMBL" id="CP047395">
    <property type="protein sequence ID" value="QHE63962.1"/>
    <property type="molecule type" value="Genomic_DNA"/>
</dbReference>
<dbReference type="AlphaFoldDB" id="A0A6I6UX72"/>
<evidence type="ECO:0000313" key="1">
    <source>
        <dbReference type="EMBL" id="QHE63962.1"/>
    </source>
</evidence>
<proteinExistence type="predicted"/>